<dbReference type="Proteomes" id="UP001234297">
    <property type="component" value="Chromosome 7"/>
</dbReference>
<proteinExistence type="predicted"/>
<comment type="caution">
    <text evidence="1">The sequence shown here is derived from an EMBL/GenBank/DDBJ whole genome shotgun (WGS) entry which is preliminary data.</text>
</comment>
<evidence type="ECO:0000313" key="1">
    <source>
        <dbReference type="EMBL" id="KAJ8628961.1"/>
    </source>
</evidence>
<dbReference type="EMBL" id="CM056815">
    <property type="protein sequence ID" value="KAJ8628961.1"/>
    <property type="molecule type" value="Genomic_DNA"/>
</dbReference>
<gene>
    <name evidence="1" type="ORF">MRB53_022284</name>
</gene>
<protein>
    <submittedName>
        <fullName evidence="1">Uncharacterized protein</fullName>
    </submittedName>
</protein>
<sequence>MTRILKNSVSQALVSFYSLASEVVMSSAGEPKLLYNNRGVNFMEAHADMELRELQLYKPDASVGGKLLPKKKDRVLCIQVTRLKCGAVVVACTFDHRIADAYSGNMGRDGSI</sequence>
<accession>A0ACC2L609</accession>
<keyword evidence="2" id="KW-1185">Reference proteome</keyword>
<reference evidence="1 2" key="1">
    <citation type="journal article" date="2022" name="Hortic Res">
        <title>A haplotype resolved chromosomal level avocado genome allows analysis of novel avocado genes.</title>
        <authorList>
            <person name="Nath O."/>
            <person name="Fletcher S.J."/>
            <person name="Hayward A."/>
            <person name="Shaw L.M."/>
            <person name="Masouleh A.K."/>
            <person name="Furtado A."/>
            <person name="Henry R.J."/>
            <person name="Mitter N."/>
        </authorList>
    </citation>
    <scope>NUCLEOTIDE SEQUENCE [LARGE SCALE GENOMIC DNA]</scope>
    <source>
        <strain evidence="2">cv. Hass</strain>
    </source>
</reference>
<evidence type="ECO:0000313" key="2">
    <source>
        <dbReference type="Proteomes" id="UP001234297"/>
    </source>
</evidence>
<organism evidence="1 2">
    <name type="scientific">Persea americana</name>
    <name type="common">Avocado</name>
    <dbReference type="NCBI Taxonomy" id="3435"/>
    <lineage>
        <taxon>Eukaryota</taxon>
        <taxon>Viridiplantae</taxon>
        <taxon>Streptophyta</taxon>
        <taxon>Embryophyta</taxon>
        <taxon>Tracheophyta</taxon>
        <taxon>Spermatophyta</taxon>
        <taxon>Magnoliopsida</taxon>
        <taxon>Magnoliidae</taxon>
        <taxon>Laurales</taxon>
        <taxon>Lauraceae</taxon>
        <taxon>Persea</taxon>
    </lineage>
</organism>
<name>A0ACC2L609_PERAE</name>